<dbReference type="Proteomes" id="UP000326289">
    <property type="component" value="Unassembled WGS sequence"/>
</dbReference>
<name>A0A5N6IYT3_9EURO</name>
<proteinExistence type="predicted"/>
<sequence>MSLFSQPSACGQATSPIMNNPTDATRGNGTHSHCMCLNMAEWTSLFRIFIDVLHSFVGFRDGSGKKGPNQGGKEDNVRDELHTLGGYIEHTWDLSFVEEGLHDLWDELIHVAKRHPADSAEHDRLVTLILEAREWGTVTRKKKDASADEEPEQVILPNGQRLWVDLPYLVQEFQDAWMKESMGYMAAQREGLAALTARLCAVGVYPSELSCCALWLFKETFETERPLTRVEGEGHATNACVPVVELLPACHAWLKYTSFKLAIFTATNHDYPPPSTGDSVQASTAPGDLAPKSEFPCSGFSIPRWVFWRRRYKHFHHCGNEQIAKLARACFEEAMFKGTRIGIELPGEKIFLTRIFEALDAEMVAQGMQSVEPQDIEIDMDWAEED</sequence>
<dbReference type="InterPro" id="IPR022085">
    <property type="entry name" value="OpdG"/>
</dbReference>
<dbReference type="AlphaFoldDB" id="A0A5N6IYT3"/>
<evidence type="ECO:0000313" key="2">
    <source>
        <dbReference type="EMBL" id="KAB8271297.1"/>
    </source>
</evidence>
<protein>
    <submittedName>
        <fullName evidence="2">Uncharacterized protein</fullName>
    </submittedName>
</protein>
<evidence type="ECO:0000256" key="1">
    <source>
        <dbReference type="SAM" id="MobiDB-lite"/>
    </source>
</evidence>
<reference evidence="2 3" key="1">
    <citation type="submission" date="2019-04" db="EMBL/GenBank/DDBJ databases">
        <title>Fungal friends and foes A comparative genomics study of 23 Aspergillus species from section Flavi.</title>
        <authorList>
            <consortium name="DOE Joint Genome Institute"/>
            <person name="Kjaerbolling I."/>
            <person name="Vesth T.C."/>
            <person name="Frisvad J.C."/>
            <person name="Nybo J.L."/>
            <person name="Theobald S."/>
            <person name="Kildgaard S."/>
            <person name="Petersen T.I."/>
            <person name="Kuo A."/>
            <person name="Sato A."/>
            <person name="Lyhne E.K."/>
            <person name="Kogle M.E."/>
            <person name="Wiebenga A."/>
            <person name="Kun R.S."/>
            <person name="Lubbers R.J."/>
            <person name="Makela M.R."/>
            <person name="Barry K."/>
            <person name="Chovatia M."/>
            <person name="Clum A."/>
            <person name="Daum C."/>
            <person name="Haridas S."/>
            <person name="He G."/>
            <person name="LaButti K."/>
            <person name="Lipzen A."/>
            <person name="Mondo S."/>
            <person name="Pangilinan J."/>
            <person name="Riley R."/>
            <person name="Salamov A."/>
            <person name="Simmons B.A."/>
            <person name="Magnuson J.K."/>
            <person name="Henrissat B."/>
            <person name="Mortensen U.H."/>
            <person name="Larsen T.O."/>
            <person name="De vries R.P."/>
            <person name="Grigoriev I.V."/>
            <person name="Machida M."/>
            <person name="Baker S.E."/>
            <person name="Andersen M.R."/>
        </authorList>
    </citation>
    <scope>NUCLEOTIDE SEQUENCE [LARGE SCALE GENOMIC DNA]</scope>
    <source>
        <strain evidence="2 3">CBS 117635</strain>
    </source>
</reference>
<gene>
    <name evidence="2" type="ORF">BDV30DRAFT_240605</name>
</gene>
<dbReference type="PANTHER" id="PTHR38797">
    <property type="entry name" value="NUCLEAR PORE COMPLEX PROTEIN NUP85-RELATED"/>
    <property type="match status" value="1"/>
</dbReference>
<keyword evidence="3" id="KW-1185">Reference proteome</keyword>
<dbReference type="InterPro" id="IPR053204">
    <property type="entry name" value="Oxopyrrolidines_Biosynth-assoc"/>
</dbReference>
<dbReference type="EMBL" id="ML732818">
    <property type="protein sequence ID" value="KAB8271297.1"/>
    <property type="molecule type" value="Genomic_DNA"/>
</dbReference>
<organism evidence="2 3">
    <name type="scientific">Aspergillus minisclerotigenes</name>
    <dbReference type="NCBI Taxonomy" id="656917"/>
    <lineage>
        <taxon>Eukaryota</taxon>
        <taxon>Fungi</taxon>
        <taxon>Dikarya</taxon>
        <taxon>Ascomycota</taxon>
        <taxon>Pezizomycotina</taxon>
        <taxon>Eurotiomycetes</taxon>
        <taxon>Eurotiomycetidae</taxon>
        <taxon>Eurotiales</taxon>
        <taxon>Aspergillaceae</taxon>
        <taxon>Aspergillus</taxon>
        <taxon>Aspergillus subgen. Circumdati</taxon>
    </lineage>
</organism>
<accession>A0A5N6IYT3</accession>
<feature type="region of interest" description="Disordered" evidence="1">
    <location>
        <begin position="1"/>
        <end position="24"/>
    </location>
</feature>
<dbReference type="Pfam" id="PF12311">
    <property type="entry name" value="DUF3632"/>
    <property type="match status" value="1"/>
</dbReference>
<evidence type="ECO:0000313" key="3">
    <source>
        <dbReference type="Proteomes" id="UP000326289"/>
    </source>
</evidence>